<dbReference type="Proteomes" id="UP000062519">
    <property type="component" value="Chromosome 2"/>
</dbReference>
<gene>
    <name evidence="2" type="ORF">WS70_22875</name>
</gene>
<keyword evidence="3" id="KW-1185">Reference proteome</keyword>
<feature type="domain" description="DUF4145" evidence="1">
    <location>
        <begin position="50"/>
        <end position="126"/>
    </location>
</feature>
<dbReference type="KEGG" id="buu:WS70_22875"/>
<protein>
    <recommendedName>
        <fullName evidence="1">DUF4145 domain-containing protein</fullName>
    </recommendedName>
</protein>
<dbReference type="AlphaFoldDB" id="A0A1B4FLT5"/>
<organism evidence="2 3">
    <name type="scientific">Burkholderia mayonis</name>
    <dbReference type="NCBI Taxonomy" id="1385591"/>
    <lineage>
        <taxon>Bacteria</taxon>
        <taxon>Pseudomonadati</taxon>
        <taxon>Pseudomonadota</taxon>
        <taxon>Betaproteobacteria</taxon>
        <taxon>Burkholderiales</taxon>
        <taxon>Burkholderiaceae</taxon>
        <taxon>Burkholderia</taxon>
        <taxon>pseudomallei group</taxon>
    </lineage>
</organism>
<evidence type="ECO:0000313" key="2">
    <source>
        <dbReference type="EMBL" id="AOJ04630.1"/>
    </source>
</evidence>
<evidence type="ECO:0000259" key="1">
    <source>
        <dbReference type="Pfam" id="PF13643"/>
    </source>
</evidence>
<dbReference type="InterPro" id="IPR025285">
    <property type="entry name" value="DUF4145"/>
</dbReference>
<name>A0A1B4FLT5_9BURK</name>
<reference evidence="2 3" key="1">
    <citation type="submission" date="2015-12" db="EMBL/GenBank/DDBJ databases">
        <title>Diversity of Burkholderia near neighbor genomes.</title>
        <authorList>
            <person name="Sahl J."/>
            <person name="Wagner D."/>
            <person name="Keim P."/>
        </authorList>
    </citation>
    <scope>NUCLEOTIDE SEQUENCE [LARGE SCALE GENOMIC DNA]</scope>
    <source>
        <strain evidence="2 3">BDU6</strain>
    </source>
</reference>
<evidence type="ECO:0000313" key="3">
    <source>
        <dbReference type="Proteomes" id="UP000062519"/>
    </source>
</evidence>
<proteinExistence type="predicted"/>
<dbReference type="Pfam" id="PF13643">
    <property type="entry name" value="DUF4145"/>
    <property type="match status" value="1"/>
</dbReference>
<dbReference type="EMBL" id="CP013387">
    <property type="protein sequence ID" value="AOJ04630.1"/>
    <property type="molecule type" value="Genomic_DNA"/>
</dbReference>
<sequence>MYNPVTVTTYPMPDKSNDRPDWIWDLSSIDPQLATILTQTYDAKSTGALILAAVGLRTALDRATEFLKIDPGLSLEKKVDVLKSNGFIGETEAIVLATVANAGNAAAHRGWSPNEPEFRELLTALEQFVARTVVSGKSVYEIAKRIPPRHPRPGKALPE</sequence>
<accession>A0A1B4FLT5</accession>